<name>A0A7S2FSX0_9STRA</name>
<dbReference type="Pfam" id="PF05903">
    <property type="entry name" value="Peptidase_C97"/>
    <property type="match status" value="1"/>
</dbReference>
<keyword evidence="3" id="KW-0378">Hydrolase</keyword>
<evidence type="ECO:0000313" key="5">
    <source>
        <dbReference type="EMBL" id="CAD9411105.1"/>
    </source>
</evidence>
<dbReference type="GO" id="GO:0008233">
    <property type="term" value="F:peptidase activity"/>
    <property type="evidence" value="ECO:0007669"/>
    <property type="project" value="UniProtKB-KW"/>
</dbReference>
<keyword evidence="2" id="KW-0645">Protease</keyword>
<evidence type="ECO:0000256" key="3">
    <source>
        <dbReference type="ARBA" id="ARBA00022801"/>
    </source>
</evidence>
<dbReference type="InterPro" id="IPR008580">
    <property type="entry name" value="PPPDE_dom"/>
</dbReference>
<accession>A0A7S2FSX0</accession>
<dbReference type="InterPro" id="IPR042266">
    <property type="entry name" value="PPPDE_sf"/>
</dbReference>
<dbReference type="GO" id="GO:0006508">
    <property type="term" value="P:proteolysis"/>
    <property type="evidence" value="ECO:0007669"/>
    <property type="project" value="UniProtKB-KW"/>
</dbReference>
<proteinExistence type="inferred from homology"/>
<dbReference type="Gene3D" id="3.90.1720.30">
    <property type="entry name" value="PPPDE domains"/>
    <property type="match status" value="1"/>
</dbReference>
<dbReference type="GO" id="GO:0070646">
    <property type="term" value="P:protein modification by small protein removal"/>
    <property type="evidence" value="ECO:0007669"/>
    <property type="project" value="TreeGrafter"/>
</dbReference>
<dbReference type="PANTHER" id="PTHR12378:SF7">
    <property type="entry name" value="DESUMOYLATING ISOPEPTIDASE 1"/>
    <property type="match status" value="1"/>
</dbReference>
<sequence>MGAPAAWTQRITPTTTGIALLPSRTCWTKTPAVEPWWSEDSPGTPMQSAPFCEGLWGWGEFPTPEVPEPAEGDNHVRVSIYNIGGPMTAVLGKTTNKEFPLIPHVGVRINGREHFFSDHVENRASVVMDQMMPPDQYPQVTFDLGVSEVDDAEIDAWLKTAEAKFAPENYDLWKRNCNHFAQDFAEFLLPGTGFPAPLMTPVLDFTDSMLDNLPEWRRAMGDVFMNQLSRTVVVSWGRVLRNEKERKAEALGLDKGK</sequence>
<dbReference type="AlphaFoldDB" id="A0A7S2FSX0"/>
<feature type="domain" description="PPPDE" evidence="4">
    <location>
        <begin position="74"/>
        <end position="211"/>
    </location>
</feature>
<evidence type="ECO:0000256" key="2">
    <source>
        <dbReference type="ARBA" id="ARBA00022670"/>
    </source>
</evidence>
<protein>
    <recommendedName>
        <fullName evidence="4">PPPDE domain-containing protein</fullName>
    </recommendedName>
</protein>
<dbReference type="PANTHER" id="PTHR12378">
    <property type="entry name" value="DESUMOYLATING ISOPEPTIDASE"/>
    <property type="match status" value="1"/>
</dbReference>
<evidence type="ECO:0000259" key="4">
    <source>
        <dbReference type="PROSITE" id="PS51858"/>
    </source>
</evidence>
<reference evidence="5" key="1">
    <citation type="submission" date="2021-01" db="EMBL/GenBank/DDBJ databases">
        <authorList>
            <person name="Corre E."/>
            <person name="Pelletier E."/>
            <person name="Niang G."/>
            <person name="Scheremetjew M."/>
            <person name="Finn R."/>
            <person name="Kale V."/>
            <person name="Holt S."/>
            <person name="Cochrane G."/>
            <person name="Meng A."/>
            <person name="Brown T."/>
            <person name="Cohen L."/>
        </authorList>
    </citation>
    <scope>NUCLEOTIDE SEQUENCE</scope>
    <source>
        <strain evidence="5">RCC1693</strain>
    </source>
</reference>
<organism evidence="5">
    <name type="scientific">Florenciella parvula</name>
    <dbReference type="NCBI Taxonomy" id="236787"/>
    <lineage>
        <taxon>Eukaryota</taxon>
        <taxon>Sar</taxon>
        <taxon>Stramenopiles</taxon>
        <taxon>Ochrophyta</taxon>
        <taxon>Dictyochophyceae</taxon>
        <taxon>Florenciellales</taxon>
        <taxon>Florenciella</taxon>
    </lineage>
</organism>
<comment type="similarity">
    <text evidence="1">Belongs to the DeSI family.</text>
</comment>
<dbReference type="SMART" id="SM01179">
    <property type="entry name" value="DUF862"/>
    <property type="match status" value="1"/>
</dbReference>
<dbReference type="PROSITE" id="PS51858">
    <property type="entry name" value="PPPDE"/>
    <property type="match status" value="1"/>
</dbReference>
<evidence type="ECO:0000256" key="1">
    <source>
        <dbReference type="ARBA" id="ARBA00008140"/>
    </source>
</evidence>
<dbReference type="EMBL" id="HBGT01013883">
    <property type="protein sequence ID" value="CAD9411105.1"/>
    <property type="molecule type" value="Transcribed_RNA"/>
</dbReference>
<gene>
    <name evidence="5" type="ORF">FPAR1323_LOCUS7443</name>
</gene>